<keyword evidence="2" id="KW-1185">Reference proteome</keyword>
<name>A0A8T2V3D8_CERRI</name>
<accession>A0A8T2V3D8</accession>
<comment type="caution">
    <text evidence="1">The sequence shown here is derived from an EMBL/GenBank/DDBJ whole genome shotgun (WGS) entry which is preliminary data.</text>
</comment>
<dbReference type="EMBL" id="CM035408">
    <property type="protein sequence ID" value="KAH7440636.1"/>
    <property type="molecule type" value="Genomic_DNA"/>
</dbReference>
<reference evidence="1" key="1">
    <citation type="submission" date="2021-08" db="EMBL/GenBank/DDBJ databases">
        <title>WGS assembly of Ceratopteris richardii.</title>
        <authorList>
            <person name="Marchant D.B."/>
            <person name="Chen G."/>
            <person name="Jenkins J."/>
            <person name="Shu S."/>
            <person name="Leebens-Mack J."/>
            <person name="Grimwood J."/>
            <person name="Schmutz J."/>
            <person name="Soltis P."/>
            <person name="Soltis D."/>
            <person name="Chen Z.-H."/>
        </authorList>
    </citation>
    <scope>NUCLEOTIDE SEQUENCE</scope>
    <source>
        <strain evidence="1">Whitten #5841</strain>
        <tissue evidence="1">Leaf</tissue>
    </source>
</reference>
<evidence type="ECO:0000313" key="2">
    <source>
        <dbReference type="Proteomes" id="UP000825935"/>
    </source>
</evidence>
<dbReference type="AlphaFoldDB" id="A0A8T2V3D8"/>
<proteinExistence type="predicted"/>
<organism evidence="1 2">
    <name type="scientific">Ceratopteris richardii</name>
    <name type="common">Triangle waterfern</name>
    <dbReference type="NCBI Taxonomy" id="49495"/>
    <lineage>
        <taxon>Eukaryota</taxon>
        <taxon>Viridiplantae</taxon>
        <taxon>Streptophyta</taxon>
        <taxon>Embryophyta</taxon>
        <taxon>Tracheophyta</taxon>
        <taxon>Polypodiopsida</taxon>
        <taxon>Polypodiidae</taxon>
        <taxon>Polypodiales</taxon>
        <taxon>Pteridineae</taxon>
        <taxon>Pteridaceae</taxon>
        <taxon>Parkerioideae</taxon>
        <taxon>Ceratopteris</taxon>
    </lineage>
</organism>
<protein>
    <submittedName>
        <fullName evidence="1">Uncharacterized protein</fullName>
    </submittedName>
</protein>
<gene>
    <name evidence="1" type="ORF">KP509_03G003200</name>
</gene>
<sequence length="119" mass="13227">MTETWRAVIAVAKTIDAEFFRVMEMAVTRKEKVCTENGNGEMAIAVAGECSLLSRVSNPGSEELENRILRRKMDWDKILNVYLGHTVTACHGIVIPCHGIVIAVQRLSFNRDAHAVDLS</sequence>
<evidence type="ECO:0000313" key="1">
    <source>
        <dbReference type="EMBL" id="KAH7440636.1"/>
    </source>
</evidence>
<dbReference type="Proteomes" id="UP000825935">
    <property type="component" value="Chromosome 3"/>
</dbReference>